<evidence type="ECO:0000256" key="9">
    <source>
        <dbReference type="ARBA" id="ARBA00022723"/>
    </source>
</evidence>
<dbReference type="PANTHER" id="PTHR11918">
    <property type="entry name" value="RADICAL SAM PROTEINS"/>
    <property type="match status" value="1"/>
</dbReference>
<keyword evidence="10" id="KW-0408">Iron</keyword>
<dbReference type="PROSITE" id="PS51918">
    <property type="entry name" value="RADICAL_SAM"/>
    <property type="match status" value="1"/>
</dbReference>
<dbReference type="InterPro" id="IPR006467">
    <property type="entry name" value="MiaB-like_bact"/>
</dbReference>
<keyword evidence="6 18" id="KW-0808">Transferase</keyword>
<dbReference type="InterPro" id="IPR006638">
    <property type="entry name" value="Elp3/MiaA/NifB-like_rSAM"/>
</dbReference>
<dbReference type="FunFam" id="3.80.30.20:FF:000001">
    <property type="entry name" value="tRNA-2-methylthio-N(6)-dimethylallyladenosine synthase 2"/>
    <property type="match status" value="1"/>
</dbReference>
<dbReference type="SMART" id="SM00729">
    <property type="entry name" value="Elp3"/>
    <property type="match status" value="1"/>
</dbReference>
<dbReference type="AlphaFoldDB" id="E2ZB56"/>
<comment type="cofactor">
    <cofactor evidence="1">
        <name>[4Fe-4S] cluster</name>
        <dbReference type="ChEBI" id="CHEBI:49883"/>
    </cofactor>
</comment>
<dbReference type="PROSITE" id="PS01278">
    <property type="entry name" value="MTTASE_RADICAL"/>
    <property type="match status" value="1"/>
</dbReference>
<dbReference type="OrthoDB" id="9805215at2"/>
<dbReference type="InterPro" id="IPR005839">
    <property type="entry name" value="Methylthiotransferase"/>
</dbReference>
<dbReference type="GO" id="GO:0046872">
    <property type="term" value="F:metal ion binding"/>
    <property type="evidence" value="ECO:0007669"/>
    <property type="project" value="UniProtKB-KW"/>
</dbReference>
<dbReference type="STRING" id="706434.HMPREF9429_00682"/>
<dbReference type="InterPro" id="IPR007197">
    <property type="entry name" value="rSAM"/>
</dbReference>
<comment type="function">
    <text evidence="2">Catalyzes the methylthiolation of N6-threonylcarbamoyladenosine (t(6)A), leading to the formation of 2-methylthio-N6-threonylcarbamoyladenosine (ms(2)t(6)A) at position 37 in tRNAs that read codons beginning with adenine.</text>
</comment>
<dbReference type="InterPro" id="IPR013848">
    <property type="entry name" value="Methylthiotransferase_N"/>
</dbReference>
<dbReference type="InterPro" id="IPR023404">
    <property type="entry name" value="rSAM_horseshoe"/>
</dbReference>
<name>E2ZB56_9FIRM</name>
<keyword evidence="8" id="KW-0819">tRNA processing</keyword>
<dbReference type="SUPFAM" id="SSF102114">
    <property type="entry name" value="Radical SAM enzymes"/>
    <property type="match status" value="1"/>
</dbReference>
<evidence type="ECO:0000256" key="10">
    <source>
        <dbReference type="ARBA" id="ARBA00023004"/>
    </source>
</evidence>
<dbReference type="eggNOG" id="COG0621">
    <property type="taxonomic scope" value="Bacteria"/>
</dbReference>
<gene>
    <name evidence="18" type="primary">yqeV</name>
    <name evidence="18" type="ORF">HMPREF9429_00682</name>
</gene>
<dbReference type="RefSeq" id="WP_006941581.1">
    <property type="nucleotide sequence ID" value="NZ_GL538191.1"/>
</dbReference>
<keyword evidence="7" id="KW-0949">S-adenosyl-L-methionine</keyword>
<evidence type="ECO:0000256" key="2">
    <source>
        <dbReference type="ARBA" id="ARBA00002399"/>
    </source>
</evidence>
<dbReference type="SFLD" id="SFLDG01061">
    <property type="entry name" value="methylthiotransferase"/>
    <property type="match status" value="1"/>
</dbReference>
<dbReference type="NCBIfam" id="TIGR01579">
    <property type="entry name" value="MiaB-like-C"/>
    <property type="match status" value="1"/>
</dbReference>
<comment type="catalytic activity">
    <reaction evidence="13">
        <text>N(6)-L-threonylcarbamoyladenosine(37) in tRNA + (sulfur carrier)-SH + AH2 + 2 S-adenosyl-L-methionine = 2-methylsulfanyl-N(6)-L-threonylcarbamoyladenosine(37) in tRNA + (sulfur carrier)-H + 5'-deoxyadenosine + L-methionine + A + S-adenosyl-L-homocysteine + 2 H(+)</text>
        <dbReference type="Rhea" id="RHEA:37075"/>
        <dbReference type="Rhea" id="RHEA-COMP:10163"/>
        <dbReference type="Rhea" id="RHEA-COMP:11092"/>
        <dbReference type="Rhea" id="RHEA-COMP:14737"/>
        <dbReference type="Rhea" id="RHEA-COMP:14739"/>
        <dbReference type="ChEBI" id="CHEBI:13193"/>
        <dbReference type="ChEBI" id="CHEBI:15378"/>
        <dbReference type="ChEBI" id="CHEBI:17319"/>
        <dbReference type="ChEBI" id="CHEBI:17499"/>
        <dbReference type="ChEBI" id="CHEBI:29917"/>
        <dbReference type="ChEBI" id="CHEBI:57844"/>
        <dbReference type="ChEBI" id="CHEBI:57856"/>
        <dbReference type="ChEBI" id="CHEBI:59789"/>
        <dbReference type="ChEBI" id="CHEBI:64428"/>
        <dbReference type="ChEBI" id="CHEBI:74418"/>
        <dbReference type="ChEBI" id="CHEBI:74420"/>
        <dbReference type="EC" id="2.8.4.5"/>
    </reaction>
</comment>
<dbReference type="InterPro" id="IPR058240">
    <property type="entry name" value="rSAM_sf"/>
</dbReference>
<evidence type="ECO:0000259" key="16">
    <source>
        <dbReference type="PROSITE" id="PS51449"/>
    </source>
</evidence>
<evidence type="ECO:0000256" key="11">
    <source>
        <dbReference type="ARBA" id="ARBA00023014"/>
    </source>
</evidence>
<dbReference type="GO" id="GO:0051539">
    <property type="term" value="F:4 iron, 4 sulfur cluster binding"/>
    <property type="evidence" value="ECO:0007669"/>
    <property type="project" value="UniProtKB-KW"/>
</dbReference>
<feature type="domain" description="MTTase N-terminal" evidence="16">
    <location>
        <begin position="2"/>
        <end position="114"/>
    </location>
</feature>
<evidence type="ECO:0000256" key="3">
    <source>
        <dbReference type="ARBA" id="ARBA00013273"/>
    </source>
</evidence>
<keyword evidence="19" id="KW-1185">Reference proteome</keyword>
<accession>E2ZB56</accession>
<comment type="caution">
    <text evidence="18">The sequence shown here is derived from an EMBL/GenBank/DDBJ whole genome shotgun (WGS) entry which is preliminary data.</text>
</comment>
<dbReference type="GO" id="GO:0035598">
    <property type="term" value="F:tRNA (N(6)-L-threonylcarbamoyladenosine(37)-C(2))-methylthiotransferase activity"/>
    <property type="evidence" value="ECO:0007669"/>
    <property type="project" value="UniProtKB-EC"/>
</dbReference>
<dbReference type="NCBIfam" id="TIGR00089">
    <property type="entry name" value="MiaB/RimO family radical SAM methylthiotransferase"/>
    <property type="match status" value="1"/>
</dbReference>
<evidence type="ECO:0000256" key="15">
    <source>
        <dbReference type="ARBA" id="ARBA00069898"/>
    </source>
</evidence>
<dbReference type="SFLD" id="SFLDG01082">
    <property type="entry name" value="B12-binding_domain_containing"/>
    <property type="match status" value="1"/>
</dbReference>
<evidence type="ECO:0000313" key="19">
    <source>
        <dbReference type="Proteomes" id="UP000003195"/>
    </source>
</evidence>
<keyword evidence="9" id="KW-0479">Metal-binding</keyword>
<dbReference type="InterPro" id="IPR038135">
    <property type="entry name" value="Methylthiotransferase_N_sf"/>
</dbReference>
<dbReference type="Pfam" id="PF00919">
    <property type="entry name" value="UPF0004"/>
    <property type="match status" value="1"/>
</dbReference>
<dbReference type="CDD" id="cd01335">
    <property type="entry name" value="Radical_SAM"/>
    <property type="match status" value="1"/>
</dbReference>
<evidence type="ECO:0000256" key="6">
    <source>
        <dbReference type="ARBA" id="ARBA00022679"/>
    </source>
</evidence>
<keyword evidence="11" id="KW-0411">Iron-sulfur</keyword>
<organism evidence="18 19">
    <name type="scientific">Megasphaera micronuciformis F0359</name>
    <dbReference type="NCBI Taxonomy" id="706434"/>
    <lineage>
        <taxon>Bacteria</taxon>
        <taxon>Bacillati</taxon>
        <taxon>Bacillota</taxon>
        <taxon>Negativicutes</taxon>
        <taxon>Veillonellales</taxon>
        <taxon>Veillonellaceae</taxon>
        <taxon>Megasphaera</taxon>
    </lineage>
</organism>
<dbReference type="PROSITE" id="PS51449">
    <property type="entry name" value="MTTASE_N"/>
    <property type="match status" value="1"/>
</dbReference>
<evidence type="ECO:0000256" key="13">
    <source>
        <dbReference type="ARBA" id="ARBA00051661"/>
    </source>
</evidence>
<comment type="similarity">
    <text evidence="14">Belongs to the methylthiotransferase family. MtaB subfamily.</text>
</comment>
<evidence type="ECO:0000256" key="12">
    <source>
        <dbReference type="ARBA" id="ARBA00031213"/>
    </source>
</evidence>
<dbReference type="EC" id="2.8.4.5" evidence="3"/>
<dbReference type="HOGENOM" id="CLU_018697_2_0_9"/>
<feature type="domain" description="Radical SAM core" evidence="17">
    <location>
        <begin position="142"/>
        <end position="372"/>
    </location>
</feature>
<dbReference type="FunFam" id="3.40.50.12160:FF:000004">
    <property type="entry name" value="Threonylcarbamoyladenosine tRNA methylthiotransferase MtaB"/>
    <property type="match status" value="1"/>
</dbReference>
<sequence length="438" mass="48629">MPTIAFTTLGCRVNQYDTDSMRGLFAAAGYEEADFSGPADVYVINTCSVTHVGEKKSRQIIRRAKRNNADGLVIVTGCYAQLSPDVLSAIPGVDAVIGTNERKCIVQVVESLRNERSGRTVRAVHDIMGRDEFEEIPLYPSAVEHTRADLKIQEGCNNFCAYCIIPYTRGSLKSRQPDAVIEEAKRLSAAGFKEIVLTGIHLGAYGMDLPDRPTLALVLKRLLAETDIARIRMGSIESVEIGDDLVEAINSSSRICPHLHLPMQSGSDEILKSMKRHYTKEEYILLIEDLHKKIKDLTVSTDLILGFPGETDELFDETMDTLKRLKFSHIHAFPYSPREGTPAAQMENQVSSDVKKKRVETVNALSKEQKEEILDGMIGKTVHVLIEEVKGTTVEGFSEQYERIRAEVPTAYTSGRIIKILLTGRDGTILTGVEKEDV</sequence>
<evidence type="ECO:0000313" key="18">
    <source>
        <dbReference type="EMBL" id="EFQ04476.1"/>
    </source>
</evidence>
<evidence type="ECO:0000256" key="14">
    <source>
        <dbReference type="ARBA" id="ARBA00061574"/>
    </source>
</evidence>
<dbReference type="Proteomes" id="UP000003195">
    <property type="component" value="Unassembled WGS sequence"/>
</dbReference>
<dbReference type="EMBL" id="AECS01000018">
    <property type="protein sequence ID" value="EFQ04476.1"/>
    <property type="molecule type" value="Genomic_DNA"/>
</dbReference>
<evidence type="ECO:0000256" key="4">
    <source>
        <dbReference type="ARBA" id="ARBA00022485"/>
    </source>
</evidence>
<evidence type="ECO:0000256" key="8">
    <source>
        <dbReference type="ARBA" id="ARBA00022694"/>
    </source>
</evidence>
<protein>
    <recommendedName>
        <fullName evidence="15">Threonylcarbamoyladenosine tRNA methylthiotransferase MtaB</fullName>
        <ecNumber evidence="3">2.8.4.5</ecNumber>
    </recommendedName>
    <alternativeName>
        <fullName evidence="12">tRNA-t(6)A37 methylthiotransferase</fullName>
    </alternativeName>
</protein>
<evidence type="ECO:0000259" key="17">
    <source>
        <dbReference type="PROSITE" id="PS51918"/>
    </source>
</evidence>
<dbReference type="Gene3D" id="3.80.30.20">
    <property type="entry name" value="tm_1862 like domain"/>
    <property type="match status" value="1"/>
</dbReference>
<dbReference type="Gene3D" id="3.40.50.12160">
    <property type="entry name" value="Methylthiotransferase, N-terminal domain"/>
    <property type="match status" value="1"/>
</dbReference>
<dbReference type="Pfam" id="PF04055">
    <property type="entry name" value="Radical_SAM"/>
    <property type="match status" value="1"/>
</dbReference>
<proteinExistence type="inferred from homology"/>
<evidence type="ECO:0000256" key="1">
    <source>
        <dbReference type="ARBA" id="ARBA00001966"/>
    </source>
</evidence>
<dbReference type="PANTHER" id="PTHR11918:SF45">
    <property type="entry name" value="THREONYLCARBAMOYLADENOSINE TRNA METHYLTHIOTRANSFERASE"/>
    <property type="match status" value="1"/>
</dbReference>
<reference evidence="18 19" key="1">
    <citation type="submission" date="2010-08" db="EMBL/GenBank/DDBJ databases">
        <authorList>
            <person name="Weinstock G."/>
            <person name="Sodergren E."/>
            <person name="Clifton S."/>
            <person name="Fulton L."/>
            <person name="Fulton B."/>
            <person name="Courtney L."/>
            <person name="Fronick C."/>
            <person name="Harrison M."/>
            <person name="Strong C."/>
            <person name="Farmer C."/>
            <person name="Delahaunty K."/>
            <person name="Markovic C."/>
            <person name="Hall O."/>
            <person name="Minx P."/>
            <person name="Tomlinson C."/>
            <person name="Mitreva M."/>
            <person name="Hou S."/>
            <person name="Chen J."/>
            <person name="Wollam A."/>
            <person name="Pepin K.H."/>
            <person name="Johnson M."/>
            <person name="Bhonagiri V."/>
            <person name="Zhang X."/>
            <person name="Suruliraj S."/>
            <person name="Warren W."/>
            <person name="Chinwalla A."/>
            <person name="Mardis E.R."/>
            <person name="Wilson R.K."/>
        </authorList>
    </citation>
    <scope>NUCLEOTIDE SEQUENCE [LARGE SCALE GENOMIC DNA]</scope>
    <source>
        <strain evidence="18 19">F0359</strain>
    </source>
</reference>
<dbReference type="InterPro" id="IPR020612">
    <property type="entry name" value="Methylthiotransferase_CS"/>
</dbReference>
<dbReference type="SFLD" id="SFLDS00029">
    <property type="entry name" value="Radical_SAM"/>
    <property type="match status" value="1"/>
</dbReference>
<keyword evidence="4" id="KW-0004">4Fe-4S</keyword>
<evidence type="ECO:0000256" key="5">
    <source>
        <dbReference type="ARBA" id="ARBA00022490"/>
    </source>
</evidence>
<evidence type="ECO:0000256" key="7">
    <source>
        <dbReference type="ARBA" id="ARBA00022691"/>
    </source>
</evidence>
<keyword evidence="5" id="KW-0963">Cytoplasm</keyword>